<accession>A0ABY8MK08</accession>
<gene>
    <name evidence="13" type="ORF">P0082_01370</name>
</gene>
<dbReference type="PANTHER" id="PTHR30538">
    <property type="entry name" value="LYSINE 2,3-AMINOMUTASE-RELATED"/>
    <property type="match status" value="1"/>
</dbReference>
<dbReference type="InterPro" id="IPR007197">
    <property type="entry name" value="rSAM"/>
</dbReference>
<evidence type="ECO:0000313" key="14">
    <source>
        <dbReference type="Proteomes" id="UP001228690"/>
    </source>
</evidence>
<evidence type="ECO:0000256" key="10">
    <source>
        <dbReference type="ARBA" id="ARBA00023235"/>
    </source>
</evidence>
<evidence type="ECO:0000256" key="6">
    <source>
        <dbReference type="ARBA" id="ARBA00022723"/>
    </source>
</evidence>
<organism evidence="13 14">
    <name type="scientific">Candidatus Haliotispira prima</name>
    <dbReference type="NCBI Taxonomy" id="3034016"/>
    <lineage>
        <taxon>Bacteria</taxon>
        <taxon>Pseudomonadati</taxon>
        <taxon>Spirochaetota</taxon>
        <taxon>Spirochaetia</taxon>
        <taxon>Spirochaetales</taxon>
        <taxon>Spirochaetaceae</taxon>
        <taxon>Candidatus Haliotispira</taxon>
    </lineage>
</organism>
<dbReference type="SFLD" id="SFLDS00029">
    <property type="entry name" value="Radical_SAM"/>
    <property type="match status" value="1"/>
</dbReference>
<evidence type="ECO:0000256" key="5">
    <source>
        <dbReference type="ARBA" id="ARBA00022691"/>
    </source>
</evidence>
<dbReference type="Gene3D" id="3.20.20.70">
    <property type="entry name" value="Aldolase class I"/>
    <property type="match status" value="1"/>
</dbReference>
<keyword evidence="9" id="KW-0411">Iron-sulfur</keyword>
<dbReference type="InterPro" id="IPR013785">
    <property type="entry name" value="Aldolase_TIM"/>
</dbReference>
<dbReference type="PROSITE" id="PS51918">
    <property type="entry name" value="RADICAL_SAM"/>
    <property type="match status" value="1"/>
</dbReference>
<keyword evidence="10" id="KW-0413">Isomerase</keyword>
<dbReference type="PANTHER" id="PTHR30538:SF1">
    <property type="entry name" value="L-LYSINE 2,3-AMINOMUTASE"/>
    <property type="match status" value="1"/>
</dbReference>
<proteinExistence type="inferred from homology"/>
<reference evidence="13 14" key="1">
    <citation type="submission" date="2023-04" db="EMBL/GenBank/DDBJ databases">
        <title>Spirochaete genome identified in red abalone sample constitutes a novel genus.</title>
        <authorList>
            <person name="Sharma S.P."/>
            <person name="Purcell C.M."/>
            <person name="Hyde J.R."/>
            <person name="Severin A.J."/>
        </authorList>
    </citation>
    <scope>NUCLEOTIDE SEQUENCE [LARGE SCALE GENOMIC DNA]</scope>
    <source>
        <strain evidence="13 14">SP-2023</strain>
    </source>
</reference>
<keyword evidence="5" id="KW-0949">S-adenosyl-L-methionine</keyword>
<dbReference type="PIRSF" id="PIRSF004911">
    <property type="entry name" value="DUF160"/>
    <property type="match status" value="1"/>
</dbReference>
<feature type="domain" description="Radical SAM core" evidence="12">
    <location>
        <begin position="146"/>
        <end position="358"/>
    </location>
</feature>
<dbReference type="Pfam" id="PF12544">
    <property type="entry name" value="LAM_C"/>
    <property type="match status" value="1"/>
</dbReference>
<evidence type="ECO:0000256" key="2">
    <source>
        <dbReference type="ARBA" id="ARBA00001966"/>
    </source>
</evidence>
<feature type="region of interest" description="Disordered" evidence="11">
    <location>
        <begin position="399"/>
        <end position="421"/>
    </location>
</feature>
<dbReference type="InterPro" id="IPR025895">
    <property type="entry name" value="LAM_C_dom"/>
</dbReference>
<keyword evidence="6" id="KW-0479">Metal-binding</keyword>
<evidence type="ECO:0000256" key="3">
    <source>
        <dbReference type="ARBA" id="ARBA00008703"/>
    </source>
</evidence>
<dbReference type="InterPro" id="IPR003739">
    <property type="entry name" value="Lys_aminomutase/Glu_NH3_mut"/>
</dbReference>
<dbReference type="InterPro" id="IPR058240">
    <property type="entry name" value="rSAM_sf"/>
</dbReference>
<evidence type="ECO:0000313" key="13">
    <source>
        <dbReference type="EMBL" id="WGK69538.1"/>
    </source>
</evidence>
<keyword evidence="4" id="KW-0004">4Fe-4S</keyword>
<keyword evidence="14" id="KW-1185">Reference proteome</keyword>
<feature type="region of interest" description="Disordered" evidence="11">
    <location>
        <begin position="100"/>
        <end position="136"/>
    </location>
</feature>
<name>A0ABY8MK08_9SPIO</name>
<evidence type="ECO:0000259" key="12">
    <source>
        <dbReference type="PROSITE" id="PS51918"/>
    </source>
</evidence>
<evidence type="ECO:0000256" key="4">
    <source>
        <dbReference type="ARBA" id="ARBA00022485"/>
    </source>
</evidence>
<comment type="similarity">
    <text evidence="3">Belongs to the radical SAM superfamily. KamA family.</text>
</comment>
<dbReference type="SUPFAM" id="SSF102114">
    <property type="entry name" value="Radical SAM enzymes"/>
    <property type="match status" value="1"/>
</dbReference>
<evidence type="ECO:0000256" key="8">
    <source>
        <dbReference type="ARBA" id="ARBA00023004"/>
    </source>
</evidence>
<comment type="cofactor">
    <cofactor evidence="2">
        <name>[4Fe-4S] cluster</name>
        <dbReference type="ChEBI" id="CHEBI:49883"/>
    </cofactor>
</comment>
<dbReference type="EMBL" id="CP123443">
    <property type="protein sequence ID" value="WGK69538.1"/>
    <property type="molecule type" value="Genomic_DNA"/>
</dbReference>
<keyword evidence="8" id="KW-0408">Iron</keyword>
<evidence type="ECO:0000256" key="9">
    <source>
        <dbReference type="ARBA" id="ARBA00023014"/>
    </source>
</evidence>
<sequence>MHQATLHTPPPLPAGHSDHAVELPEAYRLRSQRIIHDPNKLPWPLSLEERAYFEASPEQLLGRLPFAVSTHYLSLVCGDDPNDPVRRQIVPRAAELEHKDYELRDPLGEDQYSHNSRHGKPRNQAPPGAAPEDSAKMAAAQSRMVHCYASRLLILLGDTCATYCRHCFRRRFSGQSMGTLQYGHLRSISHYLQQHPEIREILLTGGDALMMSTDHLDGILCELRRVRPDVVFRIASRLPVVMPQRFEPDLLAVLRRHQPLWLITHFNHKQEINEVTRYFLARIVDAGIPILNQAVLLRGINDSVQTLADLLEELVRLRVKPYYLFQGDLAEGTAHLRVPLERGWSIVKELRSRLSGIAMPQFAVDLPGGGGKVPLTESYLIGEEGNDWLFRSPQGNLYRYPKESEESKDEPKLRDTTQRTQ</sequence>
<keyword evidence="7" id="KW-0663">Pyridoxal phosphate</keyword>
<evidence type="ECO:0000256" key="11">
    <source>
        <dbReference type="SAM" id="MobiDB-lite"/>
    </source>
</evidence>
<evidence type="ECO:0000256" key="1">
    <source>
        <dbReference type="ARBA" id="ARBA00001933"/>
    </source>
</evidence>
<dbReference type="NCBIfam" id="TIGR00238">
    <property type="entry name" value="KamA family radical SAM protein"/>
    <property type="match status" value="1"/>
</dbReference>
<dbReference type="RefSeq" id="WP_326927722.1">
    <property type="nucleotide sequence ID" value="NZ_CP123443.1"/>
</dbReference>
<dbReference type="SFLD" id="SFLDG01070">
    <property type="entry name" value="PLP-dependent"/>
    <property type="match status" value="1"/>
</dbReference>
<dbReference type="CDD" id="cd01335">
    <property type="entry name" value="Radical_SAM"/>
    <property type="match status" value="1"/>
</dbReference>
<comment type="cofactor">
    <cofactor evidence="1">
        <name>pyridoxal 5'-phosphate</name>
        <dbReference type="ChEBI" id="CHEBI:597326"/>
    </cofactor>
</comment>
<protein>
    <submittedName>
        <fullName evidence="13">KamA family radical SAM protein</fullName>
    </submittedName>
</protein>
<feature type="compositionally biased region" description="Basic and acidic residues" evidence="11">
    <location>
        <begin position="400"/>
        <end position="421"/>
    </location>
</feature>
<evidence type="ECO:0000256" key="7">
    <source>
        <dbReference type="ARBA" id="ARBA00022898"/>
    </source>
</evidence>
<dbReference type="Proteomes" id="UP001228690">
    <property type="component" value="Chromosome"/>
</dbReference>